<evidence type="ECO:0000256" key="8">
    <source>
        <dbReference type="ARBA" id="ARBA00023027"/>
    </source>
</evidence>
<gene>
    <name evidence="12" type="ORF">CTB96_06855</name>
</gene>
<proteinExistence type="inferred from homology"/>
<keyword evidence="6 10" id="KW-0378">Hydrolase</keyword>
<dbReference type="InterPro" id="IPR020476">
    <property type="entry name" value="Nudix_hydrolase"/>
</dbReference>
<dbReference type="RefSeq" id="WP_110126160.1">
    <property type="nucleotide sequence ID" value="NZ_QHLY01000007.1"/>
</dbReference>
<keyword evidence="5" id="KW-0479">Metal-binding</keyword>
<evidence type="ECO:0000256" key="4">
    <source>
        <dbReference type="ARBA" id="ARBA00012381"/>
    </source>
</evidence>
<evidence type="ECO:0000313" key="13">
    <source>
        <dbReference type="Proteomes" id="UP000246722"/>
    </source>
</evidence>
<dbReference type="PROSITE" id="PS51462">
    <property type="entry name" value="NUDIX"/>
    <property type="match status" value="1"/>
</dbReference>
<sequence>MSFRFTDRLPLSRHAVDRDHDARAEPELFERLWADAATRLLPLWKGKTLLAAPALPGEQPRLLLLPPTDLPVDLPASALRVYLGRSLAADAAEPVGTPLVVVPLDDEQAAELEADPARWVGLRDYATLLSDRDTGILTESLGILHWHSSHPHCPRCGAATDVTTGGWVRHCPVDGSDVFPRTDAAVIVLITDDQDRVLLGSNAMWEATRYSLLAGFVEPGESFESAVVREVFEESGLRVADPVYQGSQPWPFPASIMVGFTARLADGQHSAGLVPDGTEILDLRWFSRAELTGDDTGIMLPGESSIARALIDEWLARPATEPITAERPAIDPERVRPGV</sequence>
<dbReference type="GO" id="GO:0006742">
    <property type="term" value="P:NADP+ catabolic process"/>
    <property type="evidence" value="ECO:0007669"/>
    <property type="project" value="TreeGrafter"/>
</dbReference>
<dbReference type="InterPro" id="IPR020084">
    <property type="entry name" value="NUDIX_hydrolase_CS"/>
</dbReference>
<feature type="domain" description="Nudix hydrolase" evidence="11">
    <location>
        <begin position="180"/>
        <end position="312"/>
    </location>
</feature>
<comment type="similarity">
    <text evidence="3">Belongs to the Nudix hydrolase family. NudC subfamily.</text>
</comment>
<comment type="cofactor">
    <cofactor evidence="1">
        <name>Mg(2+)</name>
        <dbReference type="ChEBI" id="CHEBI:18420"/>
    </cofactor>
</comment>
<reference evidence="12 13" key="1">
    <citation type="submission" date="2018-05" db="EMBL/GenBank/DDBJ databases">
        <title>Genetic diversity of glacier-inhabiting Cryobacterium bacteria in China and description of Cryobacterium mengkeensis sp. nov. and Arthrobacter glacialis sp. nov.</title>
        <authorList>
            <person name="Liu Q."/>
            <person name="Xin Y.-H."/>
        </authorList>
    </citation>
    <scope>NUCLEOTIDE SEQUENCE [LARGE SCALE GENOMIC DNA]</scope>
    <source>
        <strain evidence="12 13">SK-1</strain>
    </source>
</reference>
<keyword evidence="7" id="KW-0460">Magnesium</keyword>
<dbReference type="GO" id="GO:0019677">
    <property type="term" value="P:NAD+ catabolic process"/>
    <property type="evidence" value="ECO:0007669"/>
    <property type="project" value="TreeGrafter"/>
</dbReference>
<dbReference type="OrthoDB" id="9791656at2"/>
<dbReference type="GO" id="GO:0046872">
    <property type="term" value="F:metal ion binding"/>
    <property type="evidence" value="ECO:0007669"/>
    <property type="project" value="UniProtKB-KW"/>
</dbReference>
<comment type="cofactor">
    <cofactor evidence="2">
        <name>Zn(2+)</name>
        <dbReference type="ChEBI" id="CHEBI:29105"/>
    </cofactor>
</comment>
<dbReference type="InterPro" id="IPR050241">
    <property type="entry name" value="NAD-cap_RNA_hydrolase_NudC"/>
</dbReference>
<keyword evidence="13" id="KW-1185">Reference proteome</keyword>
<dbReference type="PRINTS" id="PR00502">
    <property type="entry name" value="NUDIXFAMILY"/>
</dbReference>
<keyword evidence="8" id="KW-0520">NAD</keyword>
<comment type="catalytic activity">
    <reaction evidence="9">
        <text>a 5'-end NAD(+)-phospho-ribonucleoside in mRNA + H2O = a 5'-end phospho-adenosine-phospho-ribonucleoside in mRNA + beta-nicotinamide D-ribonucleotide + 2 H(+)</text>
        <dbReference type="Rhea" id="RHEA:60876"/>
        <dbReference type="Rhea" id="RHEA-COMP:15698"/>
        <dbReference type="Rhea" id="RHEA-COMP:15719"/>
        <dbReference type="ChEBI" id="CHEBI:14649"/>
        <dbReference type="ChEBI" id="CHEBI:15377"/>
        <dbReference type="ChEBI" id="CHEBI:15378"/>
        <dbReference type="ChEBI" id="CHEBI:144029"/>
        <dbReference type="ChEBI" id="CHEBI:144051"/>
    </reaction>
    <physiologicalReaction direction="left-to-right" evidence="9">
        <dbReference type="Rhea" id="RHEA:60877"/>
    </physiologicalReaction>
</comment>
<evidence type="ECO:0000256" key="3">
    <source>
        <dbReference type="ARBA" id="ARBA00009595"/>
    </source>
</evidence>
<evidence type="ECO:0000313" key="12">
    <source>
        <dbReference type="EMBL" id="PXA70780.1"/>
    </source>
</evidence>
<dbReference type="Gene3D" id="3.90.79.20">
    <property type="match status" value="1"/>
</dbReference>
<dbReference type="Pfam" id="PF00293">
    <property type="entry name" value="NUDIX"/>
    <property type="match status" value="1"/>
</dbReference>
<dbReference type="SUPFAM" id="SSF55811">
    <property type="entry name" value="Nudix"/>
    <property type="match status" value="1"/>
</dbReference>
<evidence type="ECO:0000256" key="10">
    <source>
        <dbReference type="RuleBase" id="RU003476"/>
    </source>
</evidence>
<accession>A0A317ZY24</accession>
<dbReference type="InterPro" id="IPR015376">
    <property type="entry name" value="Znr_NADH_PPase"/>
</dbReference>
<dbReference type="Pfam" id="PF09296">
    <property type="entry name" value="NUDIX-like"/>
    <property type="match status" value="1"/>
</dbReference>
<protein>
    <recommendedName>
        <fullName evidence="4">NAD(+) diphosphatase</fullName>
        <ecNumber evidence="4">3.6.1.22</ecNumber>
    </recommendedName>
</protein>
<dbReference type="CDD" id="cd03429">
    <property type="entry name" value="NUDIX_NADH_pyrophosphatase_Nudt13"/>
    <property type="match status" value="1"/>
</dbReference>
<dbReference type="Gene3D" id="3.90.79.10">
    <property type="entry name" value="Nucleoside Triphosphate Pyrophosphohydrolase"/>
    <property type="match status" value="1"/>
</dbReference>
<dbReference type="PROSITE" id="PS00893">
    <property type="entry name" value="NUDIX_BOX"/>
    <property type="match status" value="1"/>
</dbReference>
<dbReference type="InterPro" id="IPR000086">
    <property type="entry name" value="NUDIX_hydrolase_dom"/>
</dbReference>
<organism evidence="12 13">
    <name type="scientific">Cryobacterium arcticum</name>
    <dbReference type="NCBI Taxonomy" id="670052"/>
    <lineage>
        <taxon>Bacteria</taxon>
        <taxon>Bacillati</taxon>
        <taxon>Actinomycetota</taxon>
        <taxon>Actinomycetes</taxon>
        <taxon>Micrococcales</taxon>
        <taxon>Microbacteriaceae</taxon>
        <taxon>Cryobacterium</taxon>
    </lineage>
</organism>
<evidence type="ECO:0000256" key="7">
    <source>
        <dbReference type="ARBA" id="ARBA00022842"/>
    </source>
</evidence>
<evidence type="ECO:0000256" key="1">
    <source>
        <dbReference type="ARBA" id="ARBA00001946"/>
    </source>
</evidence>
<dbReference type="Proteomes" id="UP000246722">
    <property type="component" value="Unassembled WGS sequence"/>
</dbReference>
<evidence type="ECO:0000256" key="9">
    <source>
        <dbReference type="ARBA" id="ARBA00023679"/>
    </source>
</evidence>
<dbReference type="GO" id="GO:0005829">
    <property type="term" value="C:cytosol"/>
    <property type="evidence" value="ECO:0007669"/>
    <property type="project" value="TreeGrafter"/>
</dbReference>
<dbReference type="InterPro" id="IPR049734">
    <property type="entry name" value="NudC-like_C"/>
</dbReference>
<evidence type="ECO:0000256" key="2">
    <source>
        <dbReference type="ARBA" id="ARBA00001947"/>
    </source>
</evidence>
<comment type="caution">
    <text evidence="12">The sequence shown here is derived from an EMBL/GenBank/DDBJ whole genome shotgun (WGS) entry which is preliminary data.</text>
</comment>
<dbReference type="Pfam" id="PF09297">
    <property type="entry name" value="Zn_ribbon_NUD"/>
    <property type="match status" value="1"/>
</dbReference>
<dbReference type="InterPro" id="IPR015375">
    <property type="entry name" value="NADH_PPase-like_N"/>
</dbReference>
<dbReference type="PANTHER" id="PTHR42904:SF6">
    <property type="entry name" value="NAD-CAPPED RNA HYDROLASE NUDT12"/>
    <property type="match status" value="1"/>
</dbReference>
<evidence type="ECO:0000259" key="11">
    <source>
        <dbReference type="PROSITE" id="PS51462"/>
    </source>
</evidence>
<dbReference type="EMBL" id="QHLY01000007">
    <property type="protein sequence ID" value="PXA70780.1"/>
    <property type="molecule type" value="Genomic_DNA"/>
</dbReference>
<evidence type="ECO:0000256" key="6">
    <source>
        <dbReference type="ARBA" id="ARBA00022801"/>
    </source>
</evidence>
<dbReference type="GO" id="GO:0035529">
    <property type="term" value="F:NADH pyrophosphatase activity"/>
    <property type="evidence" value="ECO:0007669"/>
    <property type="project" value="TreeGrafter"/>
</dbReference>
<name>A0A317ZY24_9MICO</name>
<dbReference type="AlphaFoldDB" id="A0A317ZY24"/>
<dbReference type="InterPro" id="IPR015797">
    <property type="entry name" value="NUDIX_hydrolase-like_dom_sf"/>
</dbReference>
<dbReference type="PANTHER" id="PTHR42904">
    <property type="entry name" value="NUDIX HYDROLASE, NUDC SUBFAMILY"/>
    <property type="match status" value="1"/>
</dbReference>
<evidence type="ECO:0000256" key="5">
    <source>
        <dbReference type="ARBA" id="ARBA00022723"/>
    </source>
</evidence>
<dbReference type="EC" id="3.6.1.22" evidence="4"/>
<dbReference type="NCBIfam" id="NF001299">
    <property type="entry name" value="PRK00241.1"/>
    <property type="match status" value="1"/>
</dbReference>